<keyword evidence="2" id="KW-1185">Reference proteome</keyword>
<evidence type="ECO:0000313" key="2">
    <source>
        <dbReference type="Proteomes" id="UP000030645"/>
    </source>
</evidence>
<protein>
    <submittedName>
        <fullName evidence="1">Uncharacterized protein</fullName>
    </submittedName>
</protein>
<dbReference type="AlphaFoldDB" id="W9S3M8"/>
<reference evidence="2" key="1">
    <citation type="submission" date="2013-01" db="EMBL/GenBank/DDBJ databases">
        <title>Draft Genome Sequence of a Mulberry Tree, Morus notabilis C.K. Schneid.</title>
        <authorList>
            <person name="He N."/>
            <person name="Zhao S."/>
        </authorList>
    </citation>
    <scope>NUCLEOTIDE SEQUENCE</scope>
</reference>
<gene>
    <name evidence="1" type="ORF">L484_018492</name>
</gene>
<dbReference type="Proteomes" id="UP000030645">
    <property type="component" value="Unassembled WGS sequence"/>
</dbReference>
<sequence length="104" mass="11218">MKRGLGGAAWIPTVRGSTRPLFRWEERVVEMAFSSVCLASHFGHVRTPAKLCPLWCDAPAGDRGGGREVALFAAGYGRVGALVLLCYRGFSPGGVAAQWVKHFN</sequence>
<accession>W9S3M8</accession>
<dbReference type="EMBL" id="KE346034">
    <property type="protein sequence ID" value="EXC24778.1"/>
    <property type="molecule type" value="Genomic_DNA"/>
</dbReference>
<proteinExistence type="predicted"/>
<organism evidence="1 2">
    <name type="scientific">Morus notabilis</name>
    <dbReference type="NCBI Taxonomy" id="981085"/>
    <lineage>
        <taxon>Eukaryota</taxon>
        <taxon>Viridiplantae</taxon>
        <taxon>Streptophyta</taxon>
        <taxon>Embryophyta</taxon>
        <taxon>Tracheophyta</taxon>
        <taxon>Spermatophyta</taxon>
        <taxon>Magnoliopsida</taxon>
        <taxon>eudicotyledons</taxon>
        <taxon>Gunneridae</taxon>
        <taxon>Pentapetalae</taxon>
        <taxon>rosids</taxon>
        <taxon>fabids</taxon>
        <taxon>Rosales</taxon>
        <taxon>Moraceae</taxon>
        <taxon>Moreae</taxon>
        <taxon>Morus</taxon>
    </lineage>
</organism>
<name>W9S3M8_9ROSA</name>
<evidence type="ECO:0000313" key="1">
    <source>
        <dbReference type="EMBL" id="EXC24778.1"/>
    </source>
</evidence>